<dbReference type="GO" id="GO:0052621">
    <property type="term" value="F:diguanylate cyclase activity"/>
    <property type="evidence" value="ECO:0007669"/>
    <property type="project" value="UniProtKB-EC"/>
</dbReference>
<dbReference type="Pfam" id="PF00990">
    <property type="entry name" value="GGDEF"/>
    <property type="match status" value="1"/>
</dbReference>
<reference evidence="7" key="1">
    <citation type="submission" date="2016-10" db="EMBL/GenBank/DDBJ databases">
        <authorList>
            <person name="Varghese N."/>
            <person name="Submissions S."/>
        </authorList>
    </citation>
    <scope>NUCLEOTIDE SEQUENCE [LARGE SCALE GENOMIC DNA]</scope>
    <source>
        <strain evidence="7">DSM 7165</strain>
    </source>
</reference>
<organism evidence="6 7">
    <name type="scientific">Allopseudospirillum japonicum</name>
    <dbReference type="NCBI Taxonomy" id="64971"/>
    <lineage>
        <taxon>Bacteria</taxon>
        <taxon>Pseudomonadati</taxon>
        <taxon>Pseudomonadota</taxon>
        <taxon>Gammaproteobacteria</taxon>
        <taxon>Oceanospirillales</taxon>
        <taxon>Oceanospirillaceae</taxon>
        <taxon>Allopseudospirillum</taxon>
    </lineage>
</organism>
<evidence type="ECO:0000259" key="5">
    <source>
        <dbReference type="PROSITE" id="PS50887"/>
    </source>
</evidence>
<feature type="coiled-coil region" evidence="4">
    <location>
        <begin position="43"/>
        <end position="70"/>
    </location>
</feature>
<dbReference type="CDD" id="cd01949">
    <property type="entry name" value="GGDEF"/>
    <property type="match status" value="1"/>
</dbReference>
<dbReference type="SMART" id="SM00267">
    <property type="entry name" value="GGDEF"/>
    <property type="match status" value="1"/>
</dbReference>
<evidence type="ECO:0000256" key="2">
    <source>
        <dbReference type="ARBA" id="ARBA00012528"/>
    </source>
</evidence>
<dbReference type="GO" id="GO:1902201">
    <property type="term" value="P:negative regulation of bacterial-type flagellum-dependent cell motility"/>
    <property type="evidence" value="ECO:0007669"/>
    <property type="project" value="TreeGrafter"/>
</dbReference>
<dbReference type="PROSITE" id="PS50887">
    <property type="entry name" value="GGDEF"/>
    <property type="match status" value="1"/>
</dbReference>
<evidence type="ECO:0000256" key="1">
    <source>
        <dbReference type="ARBA" id="ARBA00001946"/>
    </source>
</evidence>
<dbReference type="NCBIfam" id="TIGR00254">
    <property type="entry name" value="GGDEF"/>
    <property type="match status" value="1"/>
</dbReference>
<proteinExistence type="predicted"/>
<dbReference type="EMBL" id="FNYH01000002">
    <property type="protein sequence ID" value="SEI45074.1"/>
    <property type="molecule type" value="Genomic_DNA"/>
</dbReference>
<dbReference type="FunFam" id="3.30.70.270:FF:000001">
    <property type="entry name" value="Diguanylate cyclase domain protein"/>
    <property type="match status" value="1"/>
</dbReference>
<dbReference type="GO" id="GO:0043709">
    <property type="term" value="P:cell adhesion involved in single-species biofilm formation"/>
    <property type="evidence" value="ECO:0007669"/>
    <property type="project" value="TreeGrafter"/>
</dbReference>
<dbReference type="InterPro" id="IPR029787">
    <property type="entry name" value="Nucleotide_cyclase"/>
</dbReference>
<dbReference type="PANTHER" id="PTHR45138:SF9">
    <property type="entry name" value="DIGUANYLATE CYCLASE DGCM-RELATED"/>
    <property type="match status" value="1"/>
</dbReference>
<dbReference type="RefSeq" id="WP_143051931.1">
    <property type="nucleotide sequence ID" value="NZ_FNYH01000002.1"/>
</dbReference>
<gene>
    <name evidence="6" type="ORF">SAMN05421831_10251</name>
</gene>
<sequence>MSTKLPKDMRYTQAIEARLQRLLERSQHDEELREDLDWLIGKYVRLERKLDKISRISDRLQGEVLELNRQLRQAVTTDHLTGLLNRRGAVERLEAEASRAGRGDLGFCVLLLDLDHFKRINDTYGHDAGDLFLEKIAECLRTCLRQYDSSGRWGGEEFLVLLPGTNLQQAQLVADKLLQAIRQLRVPLSQQKNAPDLHCTLSIGIARFNAGDNLNQVLACADQALYLAKNQGRDQAQTFCPQQTQQALEALRHHPCTS</sequence>
<dbReference type="EC" id="2.7.7.65" evidence="2"/>
<protein>
    <recommendedName>
        <fullName evidence="2">diguanylate cyclase</fullName>
        <ecNumber evidence="2">2.7.7.65</ecNumber>
    </recommendedName>
</protein>
<dbReference type="AlphaFoldDB" id="A0A1H6QVU3"/>
<accession>A0A1H6QVU3</accession>
<evidence type="ECO:0000256" key="3">
    <source>
        <dbReference type="ARBA" id="ARBA00034247"/>
    </source>
</evidence>
<keyword evidence="4" id="KW-0175">Coiled coil</keyword>
<comment type="catalytic activity">
    <reaction evidence="3">
        <text>2 GTP = 3',3'-c-di-GMP + 2 diphosphate</text>
        <dbReference type="Rhea" id="RHEA:24898"/>
        <dbReference type="ChEBI" id="CHEBI:33019"/>
        <dbReference type="ChEBI" id="CHEBI:37565"/>
        <dbReference type="ChEBI" id="CHEBI:58805"/>
        <dbReference type="EC" id="2.7.7.65"/>
    </reaction>
</comment>
<evidence type="ECO:0000313" key="6">
    <source>
        <dbReference type="EMBL" id="SEI45074.1"/>
    </source>
</evidence>
<dbReference type="STRING" id="64971.SAMN05421831_10251"/>
<dbReference type="OrthoDB" id="9812260at2"/>
<name>A0A1H6QVU3_9GAMM</name>
<keyword evidence="7" id="KW-1185">Reference proteome</keyword>
<feature type="domain" description="GGDEF" evidence="5">
    <location>
        <begin position="105"/>
        <end position="241"/>
    </location>
</feature>
<dbReference type="PANTHER" id="PTHR45138">
    <property type="entry name" value="REGULATORY COMPONENTS OF SENSORY TRANSDUCTION SYSTEM"/>
    <property type="match status" value="1"/>
</dbReference>
<dbReference type="GO" id="GO:0005886">
    <property type="term" value="C:plasma membrane"/>
    <property type="evidence" value="ECO:0007669"/>
    <property type="project" value="TreeGrafter"/>
</dbReference>
<dbReference type="SUPFAM" id="SSF55073">
    <property type="entry name" value="Nucleotide cyclase"/>
    <property type="match status" value="1"/>
</dbReference>
<dbReference type="InterPro" id="IPR043128">
    <property type="entry name" value="Rev_trsase/Diguanyl_cyclase"/>
</dbReference>
<dbReference type="Gene3D" id="3.30.70.270">
    <property type="match status" value="1"/>
</dbReference>
<dbReference type="Proteomes" id="UP000242999">
    <property type="component" value="Unassembled WGS sequence"/>
</dbReference>
<dbReference type="InterPro" id="IPR000160">
    <property type="entry name" value="GGDEF_dom"/>
</dbReference>
<dbReference type="InterPro" id="IPR050469">
    <property type="entry name" value="Diguanylate_Cyclase"/>
</dbReference>
<evidence type="ECO:0000256" key="4">
    <source>
        <dbReference type="SAM" id="Coils"/>
    </source>
</evidence>
<evidence type="ECO:0000313" key="7">
    <source>
        <dbReference type="Proteomes" id="UP000242999"/>
    </source>
</evidence>
<comment type="cofactor">
    <cofactor evidence="1">
        <name>Mg(2+)</name>
        <dbReference type="ChEBI" id="CHEBI:18420"/>
    </cofactor>
</comment>